<evidence type="ECO:0000313" key="2">
    <source>
        <dbReference type="EMBL" id="KID42329.1"/>
    </source>
</evidence>
<evidence type="ECO:0000259" key="1">
    <source>
        <dbReference type="Pfam" id="PF13274"/>
    </source>
</evidence>
<dbReference type="PATRIC" id="fig|1614.7.peg.248"/>
<gene>
    <name evidence="2" type="ORF">LfDm3_0258</name>
</gene>
<dbReference type="RefSeq" id="WP_039143324.1">
    <property type="nucleotide sequence ID" value="NZ_JOJZ01000009.1"/>
</dbReference>
<name>A0A0C1M7D6_9LACO</name>
<feature type="domain" description="Antitoxin SocA-like Panacea" evidence="1">
    <location>
        <begin position="111"/>
        <end position="170"/>
    </location>
</feature>
<dbReference type="Proteomes" id="UP000031397">
    <property type="component" value="Unassembled WGS sequence"/>
</dbReference>
<comment type="caution">
    <text evidence="2">The sequence shown here is derived from an EMBL/GenBank/DDBJ whole genome shotgun (WGS) entry which is preliminary data.</text>
</comment>
<dbReference type="GeneID" id="74912950"/>
<sequence length="239" mass="28324">MYIHLIVYSRISGKKFAYQYVTKNVKQLSKIRKLILENAEKCDNYDFSMHTLQTDENSFESVVKLDPYFKDSTVFTDIESFFKSLNDSSKLTALDVGSYLLRKFSLNSFPLQKILYYIYADYLEQFKEPLFEAKFEAWNHGPVEHDVYTKYKHDQPKLLKSVAFEQKISNSSNQIDLIRFINSEEIKYAPYYGEDAWESNDKNLTHKANTPWSRARDRDDNNENITDEDILNYHYIEKA</sequence>
<dbReference type="OrthoDB" id="2237225at2"/>
<dbReference type="Pfam" id="PF13274">
    <property type="entry name" value="SocA_Panacea"/>
    <property type="match status" value="1"/>
</dbReference>
<dbReference type="InterPro" id="IPR025272">
    <property type="entry name" value="SocA_Panacea"/>
</dbReference>
<evidence type="ECO:0000313" key="3">
    <source>
        <dbReference type="Proteomes" id="UP000031397"/>
    </source>
</evidence>
<organism evidence="2 3">
    <name type="scientific">Fructilactobacillus fructivorans</name>
    <dbReference type="NCBI Taxonomy" id="1614"/>
    <lineage>
        <taxon>Bacteria</taxon>
        <taxon>Bacillati</taxon>
        <taxon>Bacillota</taxon>
        <taxon>Bacilli</taxon>
        <taxon>Lactobacillales</taxon>
        <taxon>Lactobacillaceae</taxon>
        <taxon>Fructilactobacillus</taxon>
    </lineage>
</organism>
<reference evidence="2 3" key="1">
    <citation type="submission" date="2014-06" db="EMBL/GenBank/DDBJ databases">
        <title>Functional and comparative genomic analyses of the Drosophila gut microbiota identify candidate symbiosis factors.</title>
        <authorList>
            <person name="Newell P.D."/>
            <person name="Chaston J.M."/>
            <person name="Douglas A.E."/>
        </authorList>
    </citation>
    <scope>NUCLEOTIDE SEQUENCE [LARGE SCALE GENOMIC DNA]</scope>
    <source>
        <strain evidence="2 3">DmCS_002</strain>
    </source>
</reference>
<dbReference type="AlphaFoldDB" id="A0A0C1M7D6"/>
<protein>
    <submittedName>
        <fullName evidence="2">GepA</fullName>
    </submittedName>
</protein>
<keyword evidence="3" id="KW-1185">Reference proteome</keyword>
<proteinExistence type="predicted"/>
<accession>A0A0C1M7D6</accession>
<dbReference type="EMBL" id="JOJZ01000009">
    <property type="protein sequence ID" value="KID42329.1"/>
    <property type="molecule type" value="Genomic_DNA"/>
</dbReference>